<accession>A0ABP8MND4</accession>
<reference evidence="3" key="1">
    <citation type="journal article" date="2019" name="Int. J. Syst. Evol. Microbiol.">
        <title>The Global Catalogue of Microorganisms (GCM) 10K type strain sequencing project: providing services to taxonomists for standard genome sequencing and annotation.</title>
        <authorList>
            <consortium name="The Broad Institute Genomics Platform"/>
            <consortium name="The Broad Institute Genome Sequencing Center for Infectious Disease"/>
            <person name="Wu L."/>
            <person name="Ma J."/>
        </authorList>
    </citation>
    <scope>NUCLEOTIDE SEQUENCE [LARGE SCALE GENOMIC DNA]</scope>
    <source>
        <strain evidence="3">JCM 31921</strain>
    </source>
</reference>
<evidence type="ECO:0000313" key="2">
    <source>
        <dbReference type="EMBL" id="GAA4452745.1"/>
    </source>
</evidence>
<feature type="domain" description="DNA mimic protein DMP19 C-terminal" evidence="1">
    <location>
        <begin position="39"/>
        <end position="148"/>
    </location>
</feature>
<keyword evidence="3" id="KW-1185">Reference proteome</keyword>
<dbReference type="EMBL" id="BAABEZ010000018">
    <property type="protein sequence ID" value="GAA4452745.1"/>
    <property type="molecule type" value="Genomic_DNA"/>
</dbReference>
<sequence>MNDLNALREKGDFAALFEALVMPVHEELYKRQDFSFIETLSPGQELLLRYDYVRMQVIQGGFIQLIQNGYIDLLPPMPAMLTQVGATEMAKILDDVLRVFSLNSETLGKETTVEEFAQLYEEFREFEELDAAFERLNAETEIALVDYALRFPDEFMEL</sequence>
<name>A0ABP8MND4_9BACT</name>
<evidence type="ECO:0000259" key="1">
    <source>
        <dbReference type="Pfam" id="PF14300"/>
    </source>
</evidence>
<evidence type="ECO:0000313" key="3">
    <source>
        <dbReference type="Proteomes" id="UP001501410"/>
    </source>
</evidence>
<dbReference type="Proteomes" id="UP001501410">
    <property type="component" value="Unassembled WGS sequence"/>
</dbReference>
<proteinExistence type="predicted"/>
<dbReference type="InterPro" id="IPR025402">
    <property type="entry name" value="DMP19_C"/>
</dbReference>
<protein>
    <recommendedName>
        <fullName evidence="1">DNA mimic protein DMP19 C-terminal domain-containing protein</fullName>
    </recommendedName>
</protein>
<dbReference type="Gene3D" id="1.20.1420.60">
    <property type="match status" value="1"/>
</dbReference>
<gene>
    <name evidence="2" type="ORF">GCM10023092_12100</name>
</gene>
<dbReference type="Pfam" id="PF14300">
    <property type="entry name" value="DMP19"/>
    <property type="match status" value="1"/>
</dbReference>
<organism evidence="2 3">
    <name type="scientific">Rurimicrobium arvi</name>
    <dbReference type="NCBI Taxonomy" id="2049916"/>
    <lineage>
        <taxon>Bacteria</taxon>
        <taxon>Pseudomonadati</taxon>
        <taxon>Bacteroidota</taxon>
        <taxon>Chitinophagia</taxon>
        <taxon>Chitinophagales</taxon>
        <taxon>Chitinophagaceae</taxon>
        <taxon>Rurimicrobium</taxon>
    </lineage>
</organism>
<comment type="caution">
    <text evidence="2">The sequence shown here is derived from an EMBL/GenBank/DDBJ whole genome shotgun (WGS) entry which is preliminary data.</text>
</comment>